<dbReference type="InterPro" id="IPR036770">
    <property type="entry name" value="Ankyrin_rpt-contain_sf"/>
</dbReference>
<organism evidence="3 4">
    <name type="scientific">Pyrenophora teres f. teres</name>
    <dbReference type="NCBI Taxonomy" id="97479"/>
    <lineage>
        <taxon>Eukaryota</taxon>
        <taxon>Fungi</taxon>
        <taxon>Dikarya</taxon>
        <taxon>Ascomycota</taxon>
        <taxon>Pezizomycotina</taxon>
        <taxon>Dothideomycetes</taxon>
        <taxon>Pleosporomycetidae</taxon>
        <taxon>Pleosporales</taxon>
        <taxon>Pleosporineae</taxon>
        <taxon>Pleosporaceae</taxon>
        <taxon>Pyrenophora</taxon>
    </lineage>
</organism>
<evidence type="ECO:0000256" key="2">
    <source>
        <dbReference type="ARBA" id="ARBA00023043"/>
    </source>
</evidence>
<protein>
    <submittedName>
        <fullName evidence="3">Ankyrin repeat protein</fullName>
    </submittedName>
</protein>
<dbReference type="Proteomes" id="UP000472372">
    <property type="component" value="Chromosome 1"/>
</dbReference>
<accession>A0A6S6V5G9</accession>
<keyword evidence="2" id="KW-0040">ANK repeat</keyword>
<dbReference type="AlphaFoldDB" id="A0A6S6V5G9"/>
<keyword evidence="1" id="KW-0677">Repeat</keyword>
<dbReference type="EMBL" id="HG992977">
    <property type="protein sequence ID" value="CAE6996540.1"/>
    <property type="molecule type" value="Genomic_DNA"/>
</dbReference>
<evidence type="ECO:0000313" key="4">
    <source>
        <dbReference type="Proteomes" id="UP000472372"/>
    </source>
</evidence>
<evidence type="ECO:0000256" key="1">
    <source>
        <dbReference type="ARBA" id="ARBA00022737"/>
    </source>
</evidence>
<name>A0A6S6V5G9_9PLEO</name>
<dbReference type="InterPro" id="IPR002110">
    <property type="entry name" value="Ankyrin_rpt"/>
</dbReference>
<gene>
    <name evidence="3" type="ORF">PTTW11_00358</name>
</gene>
<proteinExistence type="predicted"/>
<dbReference type="Pfam" id="PF12796">
    <property type="entry name" value="Ank_2"/>
    <property type="match status" value="5"/>
</dbReference>
<dbReference type="SMART" id="SM00248">
    <property type="entry name" value="ANK"/>
    <property type="match status" value="13"/>
</dbReference>
<dbReference type="PROSITE" id="PS50297">
    <property type="entry name" value="ANK_REP_REGION"/>
    <property type="match status" value="3"/>
</dbReference>
<dbReference type="Gene3D" id="1.25.40.20">
    <property type="entry name" value="Ankyrin repeat-containing domain"/>
    <property type="match status" value="7"/>
</dbReference>
<dbReference type="PANTHER" id="PTHR24198">
    <property type="entry name" value="ANKYRIN REPEAT AND PROTEIN KINASE DOMAIN-CONTAINING PROTEIN"/>
    <property type="match status" value="1"/>
</dbReference>
<dbReference type="Pfam" id="PF00023">
    <property type="entry name" value="Ank"/>
    <property type="match status" value="1"/>
</dbReference>
<reference evidence="3" key="1">
    <citation type="submission" date="2021-02" db="EMBL/GenBank/DDBJ databases">
        <authorList>
            <person name="Syme A R."/>
            <person name="Syme A R."/>
            <person name="Moolhuijzen P."/>
        </authorList>
    </citation>
    <scope>NUCLEOTIDE SEQUENCE</scope>
    <source>
        <strain evidence="3">W1-1</strain>
    </source>
</reference>
<dbReference type="PANTHER" id="PTHR24198:SF165">
    <property type="entry name" value="ANKYRIN REPEAT-CONTAINING PROTEIN-RELATED"/>
    <property type="match status" value="1"/>
</dbReference>
<sequence>MLLKALGPVETVARDWTILHYTVAKGLENFLVEMLDLGADPCVVSEREQNALFYVTSKTTHNMITLLLSRGVDPNHLDINGQTPLHFVLDPEKRRSVSYRHRMELDSFVLSKLMTNFSSNSKDNQGKTAWSYFCTKTIPTVAKDEGSWDYPLRIIKAFLQEGALGIKESDYESSVDLLVDMCLKHVDFIARDYPERNNHPKLIAWFLVDALELLVADAISSSPQTVRLLSWSLYKPVPYLSQKLLELGVDVHATSDHYGGTPAISDACNYRVDIDMFMSILKHTTLDRINEAVARGDLVHFGLFSSYNSNFKYPERIECTASKLEAFLNIGVDPNIQCNWGRTAAMKAAETGFIQGLRLLTSHGAKLNMVDRYGWTALQHAISSDQVAAVRYLSQEIQEPGYWKSLVSFVVDEPQYDDIIGPLPNTVYSGCALSHLASYTKTSSTLECLKELSVLGDVNALTPECVAPLHFAACMKTSDTTKWLIGNGADVNLKCGVQQTSALHIALRLGRLENAVLLVKAGAEFSKDSNGVSPEMQVDQKIRAEFLTFLNHTEVSIPVAVFEEFKQDYRVQSNDDLYDAIVNGDLQACRSFIHNTSQLPKNLGECGECTPLMIAIANERRDIAELLLKHGATASGTPCSQIQGDMPCRNTLEMAIERPQFNDLLDQLLERWLEHESHWSQDGGIWRPLQIAAATNLNALKVLVNHLRKHYSLFRCDHQDESAFVKSCLELNSPHQPSDTSDVLLSDSSTIHVAAYNENPETVEYLLSLGVGVDTRDEDGWTALHWAAWAGCAESVSILIQHGAVPTSTNLAERTPFMVAAWAGSVNVMSILIRFETRARSVDRKGRSSLHLAASDGKMNAFRYLISHGWNPYKLDNDGCSPICRALTHPHLAAYVYANCLDLTHLIPESVVQQGLRLDDRKKISRFIYELLSKDSSPECIHQLFAKGTTPLISSAQQGDLEGVQKSIKAGFMLEIRDKDGHTALMAACIADCTSSVAFLVRQGAELEYTLENRRISAYQLAEGNQDVIKWLLVKRWTDQGRLTESAFNSNEHIRPWAGVRTVEIPLQGKFAQPEGEEDANLQEHLKIIAEHGWRVMVPLGWDTIAHLTVLPTDS</sequence>
<dbReference type="PROSITE" id="PS50088">
    <property type="entry name" value="ANK_REPEAT"/>
    <property type="match status" value="6"/>
</dbReference>
<evidence type="ECO:0000313" key="3">
    <source>
        <dbReference type="EMBL" id="CAE6996540.1"/>
    </source>
</evidence>
<dbReference type="SUPFAM" id="SSF48403">
    <property type="entry name" value="Ankyrin repeat"/>
    <property type="match status" value="2"/>
</dbReference>